<dbReference type="GO" id="GO:0008061">
    <property type="term" value="F:chitin binding"/>
    <property type="evidence" value="ECO:0007669"/>
    <property type="project" value="UniProtKB-KW"/>
</dbReference>
<keyword evidence="3" id="KW-0843">Virulence</keyword>
<dbReference type="EMBL" id="MU853955">
    <property type="protein sequence ID" value="KAK3934887.1"/>
    <property type="molecule type" value="Genomic_DNA"/>
</dbReference>
<dbReference type="AlphaFoldDB" id="A0AAN6MZU0"/>
<name>A0AAN6MZU0_9PEZI</name>
<reference evidence="9" key="1">
    <citation type="journal article" date="2023" name="Mol. Phylogenet. Evol.">
        <title>Genome-scale phylogeny and comparative genomics of the fungal order Sordariales.</title>
        <authorList>
            <person name="Hensen N."/>
            <person name="Bonometti L."/>
            <person name="Westerberg I."/>
            <person name="Brannstrom I.O."/>
            <person name="Guillou S."/>
            <person name="Cros-Aarteil S."/>
            <person name="Calhoun S."/>
            <person name="Haridas S."/>
            <person name="Kuo A."/>
            <person name="Mondo S."/>
            <person name="Pangilinan J."/>
            <person name="Riley R."/>
            <person name="LaButti K."/>
            <person name="Andreopoulos B."/>
            <person name="Lipzen A."/>
            <person name="Chen C."/>
            <person name="Yan M."/>
            <person name="Daum C."/>
            <person name="Ng V."/>
            <person name="Clum A."/>
            <person name="Steindorff A."/>
            <person name="Ohm R.A."/>
            <person name="Martin F."/>
            <person name="Silar P."/>
            <person name="Natvig D.O."/>
            <person name="Lalanne C."/>
            <person name="Gautier V."/>
            <person name="Ament-Velasquez S.L."/>
            <person name="Kruys A."/>
            <person name="Hutchinson M.I."/>
            <person name="Powell A.J."/>
            <person name="Barry K."/>
            <person name="Miller A.N."/>
            <person name="Grigoriev I.V."/>
            <person name="Debuchy R."/>
            <person name="Gladieux P."/>
            <person name="Hiltunen Thoren M."/>
            <person name="Johannesson H."/>
        </authorList>
    </citation>
    <scope>NUCLEOTIDE SEQUENCE [LARGE SCALE GENOMIC DNA]</scope>
    <source>
        <strain evidence="9">CBS 340.73</strain>
    </source>
</reference>
<evidence type="ECO:0000256" key="3">
    <source>
        <dbReference type="ARBA" id="ARBA00023026"/>
    </source>
</evidence>
<dbReference type="InterPro" id="IPR018392">
    <property type="entry name" value="LysM"/>
</dbReference>
<dbReference type="PANTHER" id="PTHR34997">
    <property type="entry name" value="AM15"/>
    <property type="match status" value="1"/>
</dbReference>
<evidence type="ECO:0000313" key="8">
    <source>
        <dbReference type="EMBL" id="KAK3934887.1"/>
    </source>
</evidence>
<dbReference type="PROSITE" id="PS51782">
    <property type="entry name" value="LYSM"/>
    <property type="match status" value="4"/>
</dbReference>
<keyword evidence="1" id="KW-0147">Chitin-binding</keyword>
<feature type="chain" id="PRO_5042931536" evidence="6">
    <location>
        <begin position="19"/>
        <end position="351"/>
    </location>
</feature>
<accession>A0AAN6MZU0</accession>
<evidence type="ECO:0000256" key="2">
    <source>
        <dbReference type="ARBA" id="ARBA00022729"/>
    </source>
</evidence>
<protein>
    <submittedName>
        <fullName evidence="8">LysM domain protein</fullName>
    </submittedName>
</protein>
<dbReference type="InterPro" id="IPR036779">
    <property type="entry name" value="LysM_dom_sf"/>
</dbReference>
<proteinExistence type="inferred from homology"/>
<dbReference type="SUPFAM" id="SSF54106">
    <property type="entry name" value="LysM domain"/>
    <property type="match status" value="4"/>
</dbReference>
<feature type="domain" description="LysM" evidence="7">
    <location>
        <begin position="31"/>
        <end position="76"/>
    </location>
</feature>
<gene>
    <name evidence="8" type="ORF">QBC46DRAFT_425440</name>
</gene>
<dbReference type="CDD" id="cd00118">
    <property type="entry name" value="LysM"/>
    <property type="match status" value="4"/>
</dbReference>
<keyword evidence="2 6" id="KW-0732">Signal</keyword>
<dbReference type="Gene3D" id="3.10.350.10">
    <property type="entry name" value="LysM domain"/>
    <property type="match status" value="4"/>
</dbReference>
<evidence type="ECO:0000256" key="6">
    <source>
        <dbReference type="SAM" id="SignalP"/>
    </source>
</evidence>
<dbReference type="SMART" id="SM00257">
    <property type="entry name" value="LysM"/>
    <property type="match status" value="4"/>
</dbReference>
<feature type="compositionally biased region" description="Low complexity" evidence="5">
    <location>
        <begin position="101"/>
        <end position="127"/>
    </location>
</feature>
<evidence type="ECO:0000256" key="5">
    <source>
        <dbReference type="SAM" id="MobiDB-lite"/>
    </source>
</evidence>
<feature type="signal peptide" evidence="6">
    <location>
        <begin position="1"/>
        <end position="18"/>
    </location>
</feature>
<dbReference type="Proteomes" id="UP001303473">
    <property type="component" value="Unassembled WGS sequence"/>
</dbReference>
<organism evidence="8 9">
    <name type="scientific">Diplogelasinospora grovesii</name>
    <dbReference type="NCBI Taxonomy" id="303347"/>
    <lineage>
        <taxon>Eukaryota</taxon>
        <taxon>Fungi</taxon>
        <taxon>Dikarya</taxon>
        <taxon>Ascomycota</taxon>
        <taxon>Pezizomycotina</taxon>
        <taxon>Sordariomycetes</taxon>
        <taxon>Sordariomycetidae</taxon>
        <taxon>Sordariales</taxon>
        <taxon>Diplogelasinosporaceae</taxon>
        <taxon>Diplogelasinospora</taxon>
    </lineage>
</organism>
<evidence type="ECO:0000256" key="4">
    <source>
        <dbReference type="ARBA" id="ARBA00044955"/>
    </source>
</evidence>
<feature type="region of interest" description="Disordered" evidence="5">
    <location>
        <begin position="101"/>
        <end position="131"/>
    </location>
</feature>
<evidence type="ECO:0000256" key="1">
    <source>
        <dbReference type="ARBA" id="ARBA00022669"/>
    </source>
</evidence>
<feature type="domain" description="LysM" evidence="7">
    <location>
        <begin position="303"/>
        <end position="349"/>
    </location>
</feature>
<feature type="domain" description="LysM" evidence="7">
    <location>
        <begin position="223"/>
        <end position="269"/>
    </location>
</feature>
<feature type="domain" description="LysM" evidence="7">
    <location>
        <begin position="142"/>
        <end position="188"/>
    </location>
</feature>
<dbReference type="Pfam" id="PF01476">
    <property type="entry name" value="LysM"/>
    <property type="match status" value="4"/>
</dbReference>
<evidence type="ECO:0000259" key="7">
    <source>
        <dbReference type="PROSITE" id="PS51782"/>
    </source>
</evidence>
<comment type="similarity">
    <text evidence="4">Belongs to the secreted LysM effector family.</text>
</comment>
<dbReference type="InterPro" id="IPR052210">
    <property type="entry name" value="LysM1-like"/>
</dbReference>
<keyword evidence="9" id="KW-1185">Reference proteome</keyword>
<comment type="caution">
    <text evidence="8">The sequence shown here is derived from an EMBL/GenBank/DDBJ whole genome shotgun (WGS) entry which is preliminary data.</text>
</comment>
<dbReference type="PANTHER" id="PTHR34997:SF2">
    <property type="entry name" value="LYSM DOMAIN-CONTAINING PROTEIN-RELATED"/>
    <property type="match status" value="1"/>
</dbReference>
<sequence>MGLVSLLVLGLAPQLIAARALQARQSVSCDFQTVANSGDTCSSFAAGWGMTNSDFAALNPGVSCPGPLVAGQNYCVVGTVTTPTTTTATAKLTTTTKATTTSTLSTTKAPTTTTKATTTSTTTTSSSPYEPTQSGLTANCKNFHLVASGDTCAAIETQYGISNADFSSWNPFIDSSCDNLWLGYYVCVGVTGTPTATQAPTTTTATPTGPSPQMPSIVSNCNNFYQIQSGDGCWSIEQAKGISSAQFQSWNPYVDANCDNLWLGYYVCVGVSGTTTTPPKTTTTAAPTGPSPQMPNIVSNCKKYYQVQSGDGCWSIEQSKGITSAQFMSWNPYVDANCDNLWLGYYVCVGV</sequence>
<evidence type="ECO:0000313" key="9">
    <source>
        <dbReference type="Proteomes" id="UP001303473"/>
    </source>
</evidence>